<dbReference type="SMART" id="SM00387">
    <property type="entry name" value="HATPase_c"/>
    <property type="match status" value="1"/>
</dbReference>
<dbReference type="PANTHER" id="PTHR41523">
    <property type="entry name" value="TWO-COMPONENT SYSTEM SENSOR PROTEIN"/>
    <property type="match status" value="1"/>
</dbReference>
<dbReference type="InterPro" id="IPR000014">
    <property type="entry name" value="PAS"/>
</dbReference>
<organism evidence="11 12">
    <name type="scientific">Alsobacter metallidurans</name>
    <dbReference type="NCBI Taxonomy" id="340221"/>
    <lineage>
        <taxon>Bacteria</taxon>
        <taxon>Pseudomonadati</taxon>
        <taxon>Pseudomonadota</taxon>
        <taxon>Alphaproteobacteria</taxon>
        <taxon>Hyphomicrobiales</taxon>
        <taxon>Alsobacteraceae</taxon>
        <taxon>Alsobacter</taxon>
    </lineage>
</organism>
<dbReference type="EMBL" id="BMES01000002">
    <property type="protein sequence ID" value="GGH26856.1"/>
    <property type="molecule type" value="Genomic_DNA"/>
</dbReference>
<dbReference type="InterPro" id="IPR035965">
    <property type="entry name" value="PAS-like_dom_sf"/>
</dbReference>
<evidence type="ECO:0000256" key="4">
    <source>
        <dbReference type="ARBA" id="ARBA00022679"/>
    </source>
</evidence>
<keyword evidence="6" id="KW-0418">Kinase</keyword>
<evidence type="ECO:0000256" key="8">
    <source>
        <dbReference type="ARBA" id="ARBA00023026"/>
    </source>
</evidence>
<feature type="domain" description="PAC" evidence="10">
    <location>
        <begin position="76"/>
        <end position="128"/>
    </location>
</feature>
<dbReference type="SUPFAM" id="SSF55785">
    <property type="entry name" value="PYP-like sensor domain (PAS domain)"/>
    <property type="match status" value="1"/>
</dbReference>
<dbReference type="NCBIfam" id="TIGR00229">
    <property type="entry name" value="sensory_box"/>
    <property type="match status" value="1"/>
</dbReference>
<dbReference type="PANTHER" id="PTHR41523:SF8">
    <property type="entry name" value="ETHYLENE RESPONSE SENSOR PROTEIN"/>
    <property type="match status" value="1"/>
</dbReference>
<dbReference type="PROSITE" id="PS50113">
    <property type="entry name" value="PAC"/>
    <property type="match status" value="1"/>
</dbReference>
<keyword evidence="5" id="KW-0547">Nucleotide-binding</keyword>
<evidence type="ECO:0000259" key="10">
    <source>
        <dbReference type="PROSITE" id="PS50113"/>
    </source>
</evidence>
<reference evidence="11" key="1">
    <citation type="journal article" date="2014" name="Int. J. Syst. Evol. Microbiol.">
        <title>Complete genome sequence of Corynebacterium casei LMG S-19264T (=DSM 44701T), isolated from a smear-ripened cheese.</title>
        <authorList>
            <consortium name="US DOE Joint Genome Institute (JGI-PGF)"/>
            <person name="Walter F."/>
            <person name="Albersmeier A."/>
            <person name="Kalinowski J."/>
            <person name="Ruckert C."/>
        </authorList>
    </citation>
    <scope>NUCLEOTIDE SEQUENCE</scope>
    <source>
        <strain evidence="11">CGMCC 1.12214</strain>
    </source>
</reference>
<comment type="catalytic activity">
    <reaction evidence="1">
        <text>ATP + protein L-histidine = ADP + protein N-phospho-L-histidine.</text>
        <dbReference type="EC" id="2.7.13.3"/>
    </reaction>
</comment>
<dbReference type="InterPro" id="IPR011495">
    <property type="entry name" value="Sig_transdc_His_kin_sub2_dim/P"/>
</dbReference>
<dbReference type="Pfam" id="PF02518">
    <property type="entry name" value="HATPase_c"/>
    <property type="match status" value="1"/>
</dbReference>
<dbReference type="CDD" id="cd00130">
    <property type="entry name" value="PAS"/>
    <property type="match status" value="1"/>
</dbReference>
<reference evidence="11" key="2">
    <citation type="submission" date="2020-09" db="EMBL/GenBank/DDBJ databases">
        <authorList>
            <person name="Sun Q."/>
            <person name="Zhou Y."/>
        </authorList>
    </citation>
    <scope>NUCLEOTIDE SEQUENCE</scope>
    <source>
        <strain evidence="11">CGMCC 1.12214</strain>
    </source>
</reference>
<dbReference type="SMART" id="SM00086">
    <property type="entry name" value="PAC"/>
    <property type="match status" value="1"/>
</dbReference>
<gene>
    <name evidence="11" type="ORF">GCM10007036_34980</name>
</gene>
<dbReference type="Gene3D" id="3.30.565.10">
    <property type="entry name" value="Histidine kinase-like ATPase, C-terminal domain"/>
    <property type="match status" value="1"/>
</dbReference>
<name>A0A917MIM6_9HYPH</name>
<evidence type="ECO:0000256" key="7">
    <source>
        <dbReference type="ARBA" id="ARBA00022840"/>
    </source>
</evidence>
<evidence type="ECO:0000259" key="9">
    <source>
        <dbReference type="PROSITE" id="PS50109"/>
    </source>
</evidence>
<comment type="caution">
    <text evidence="11">The sequence shown here is derived from an EMBL/GenBank/DDBJ whole genome shotgun (WGS) entry which is preliminary data.</text>
</comment>
<dbReference type="InterPro" id="IPR005467">
    <property type="entry name" value="His_kinase_dom"/>
</dbReference>
<evidence type="ECO:0000256" key="2">
    <source>
        <dbReference type="ARBA" id="ARBA00012438"/>
    </source>
</evidence>
<dbReference type="FunFam" id="3.30.450.20:FF:000099">
    <property type="entry name" value="Sensory box sensor histidine kinase"/>
    <property type="match status" value="1"/>
</dbReference>
<dbReference type="InterPro" id="IPR000700">
    <property type="entry name" value="PAS-assoc_C"/>
</dbReference>
<keyword evidence="3" id="KW-0597">Phosphoprotein</keyword>
<evidence type="ECO:0000313" key="11">
    <source>
        <dbReference type="EMBL" id="GGH26856.1"/>
    </source>
</evidence>
<dbReference type="GO" id="GO:0005524">
    <property type="term" value="F:ATP binding"/>
    <property type="evidence" value="ECO:0007669"/>
    <property type="project" value="UniProtKB-KW"/>
</dbReference>
<keyword evidence="8" id="KW-0843">Virulence</keyword>
<dbReference type="InterPro" id="IPR001610">
    <property type="entry name" value="PAC"/>
</dbReference>
<dbReference type="Pfam" id="PF07568">
    <property type="entry name" value="HisKA_2"/>
    <property type="match status" value="1"/>
</dbReference>
<proteinExistence type="predicted"/>
<dbReference type="Gene3D" id="3.30.450.20">
    <property type="entry name" value="PAS domain"/>
    <property type="match status" value="1"/>
</dbReference>
<dbReference type="PROSITE" id="PS50109">
    <property type="entry name" value="HIS_KIN"/>
    <property type="match status" value="1"/>
</dbReference>
<dbReference type="InterPro" id="IPR036890">
    <property type="entry name" value="HATPase_C_sf"/>
</dbReference>
<dbReference type="InterPro" id="IPR003594">
    <property type="entry name" value="HATPase_dom"/>
</dbReference>
<feature type="domain" description="Histidine kinase" evidence="9">
    <location>
        <begin position="146"/>
        <end position="336"/>
    </location>
</feature>
<dbReference type="SMART" id="SM00091">
    <property type="entry name" value="PAS"/>
    <property type="match status" value="1"/>
</dbReference>
<evidence type="ECO:0000313" key="12">
    <source>
        <dbReference type="Proteomes" id="UP000603912"/>
    </source>
</evidence>
<keyword evidence="12" id="KW-1185">Reference proteome</keyword>
<protein>
    <recommendedName>
        <fullName evidence="2">histidine kinase</fullName>
        <ecNumber evidence="2">2.7.13.3</ecNumber>
    </recommendedName>
</protein>
<evidence type="ECO:0000256" key="1">
    <source>
        <dbReference type="ARBA" id="ARBA00000085"/>
    </source>
</evidence>
<dbReference type="RefSeq" id="WP_188518984.1">
    <property type="nucleotide sequence ID" value="NZ_BMES01000002.1"/>
</dbReference>
<dbReference type="Proteomes" id="UP000603912">
    <property type="component" value="Unassembled WGS sequence"/>
</dbReference>
<dbReference type="InterPro" id="IPR013655">
    <property type="entry name" value="PAS_fold_3"/>
</dbReference>
<keyword evidence="7" id="KW-0067">ATP-binding</keyword>
<keyword evidence="4" id="KW-0808">Transferase</keyword>
<sequence length="341" mass="37904">MNSGHRFQELADHAPVLIWRVGPDKMCNYVNIPRLEFTGRSLESECGDGWFDPIHAEDAERCRRHFNTAFDRRAEFTIDYRLRRHDGAYRWVMDRGRPFFDSEGRFSGYLGSCIDITDRKEAEVRATAALAEARRAVRQRDVLLAEVHHRVKNNLQVILSLIGLKARDVNDEECRLALESVGRRVQAIGVIQQELHEDADISRIGLLDYLKRLMPPLAMIHHGDRAALVVSGENAPIDLAAASLLGMILAELTANAFRHGLAAQGGSLSVQVGRSPMGRITVTMEDNGEGFDADEAAKTTGIGLKLVRNLARQGHIDIACDSRAGARWTMTLPTEAPSSET</sequence>
<dbReference type="EC" id="2.7.13.3" evidence="2"/>
<evidence type="ECO:0000256" key="6">
    <source>
        <dbReference type="ARBA" id="ARBA00022777"/>
    </source>
</evidence>
<dbReference type="SUPFAM" id="SSF55874">
    <property type="entry name" value="ATPase domain of HSP90 chaperone/DNA topoisomerase II/histidine kinase"/>
    <property type="match status" value="1"/>
</dbReference>
<dbReference type="AlphaFoldDB" id="A0A917MIM6"/>
<dbReference type="GO" id="GO:0004673">
    <property type="term" value="F:protein histidine kinase activity"/>
    <property type="evidence" value="ECO:0007669"/>
    <property type="project" value="UniProtKB-EC"/>
</dbReference>
<dbReference type="Pfam" id="PF08447">
    <property type="entry name" value="PAS_3"/>
    <property type="match status" value="1"/>
</dbReference>
<evidence type="ECO:0000256" key="3">
    <source>
        <dbReference type="ARBA" id="ARBA00022553"/>
    </source>
</evidence>
<accession>A0A917MIM6</accession>
<evidence type="ECO:0000256" key="5">
    <source>
        <dbReference type="ARBA" id="ARBA00022741"/>
    </source>
</evidence>